<dbReference type="Proteomes" id="UP000218334">
    <property type="component" value="Unassembled WGS sequence"/>
</dbReference>
<dbReference type="AlphaFoldDB" id="A0A2H3CHQ1"/>
<protein>
    <submittedName>
        <fullName evidence="1">Uncharacterized protein</fullName>
    </submittedName>
</protein>
<reference evidence="2" key="1">
    <citation type="journal article" date="2017" name="Nat. Ecol. Evol.">
        <title>Genome expansion and lineage-specific genetic innovations in the forest pathogenic fungi Armillaria.</title>
        <authorList>
            <person name="Sipos G."/>
            <person name="Prasanna A.N."/>
            <person name="Walter M.C."/>
            <person name="O'Connor E."/>
            <person name="Balint B."/>
            <person name="Krizsan K."/>
            <person name="Kiss B."/>
            <person name="Hess J."/>
            <person name="Varga T."/>
            <person name="Slot J."/>
            <person name="Riley R."/>
            <person name="Boka B."/>
            <person name="Rigling D."/>
            <person name="Barry K."/>
            <person name="Lee J."/>
            <person name="Mihaltcheva S."/>
            <person name="LaButti K."/>
            <person name="Lipzen A."/>
            <person name="Waldron R."/>
            <person name="Moloney N.M."/>
            <person name="Sperisen C."/>
            <person name="Kredics L."/>
            <person name="Vagvoelgyi C."/>
            <person name="Patrignani A."/>
            <person name="Fitzpatrick D."/>
            <person name="Nagy I."/>
            <person name="Doyle S."/>
            <person name="Anderson J.B."/>
            <person name="Grigoriev I.V."/>
            <person name="Gueldener U."/>
            <person name="Muensterkoetter M."/>
            <person name="Nagy L.G."/>
        </authorList>
    </citation>
    <scope>NUCLEOTIDE SEQUENCE [LARGE SCALE GENOMIC DNA]</scope>
    <source>
        <strain evidence="2">28-4</strain>
    </source>
</reference>
<gene>
    <name evidence="1" type="ORF">ARMSODRAFT_950881</name>
</gene>
<proteinExistence type="predicted"/>
<dbReference type="EMBL" id="KZ293418">
    <property type="protein sequence ID" value="PBK74826.1"/>
    <property type="molecule type" value="Genomic_DNA"/>
</dbReference>
<name>A0A2H3CHQ1_9AGAR</name>
<organism evidence="1 2">
    <name type="scientific">Armillaria solidipes</name>
    <dbReference type="NCBI Taxonomy" id="1076256"/>
    <lineage>
        <taxon>Eukaryota</taxon>
        <taxon>Fungi</taxon>
        <taxon>Dikarya</taxon>
        <taxon>Basidiomycota</taxon>
        <taxon>Agaricomycotina</taxon>
        <taxon>Agaricomycetes</taxon>
        <taxon>Agaricomycetidae</taxon>
        <taxon>Agaricales</taxon>
        <taxon>Marasmiineae</taxon>
        <taxon>Physalacriaceae</taxon>
        <taxon>Armillaria</taxon>
    </lineage>
</organism>
<keyword evidence="2" id="KW-1185">Reference proteome</keyword>
<sequence>MALSQAPEDRFISSKVHIASPNVGPMVSLHCLCTMLESSGTWFHLCRPRLSLWRTPYVFLAQR</sequence>
<evidence type="ECO:0000313" key="1">
    <source>
        <dbReference type="EMBL" id="PBK74826.1"/>
    </source>
</evidence>
<evidence type="ECO:0000313" key="2">
    <source>
        <dbReference type="Proteomes" id="UP000218334"/>
    </source>
</evidence>
<accession>A0A2H3CHQ1</accession>